<dbReference type="EMBL" id="KL598722">
    <property type="protein sequence ID" value="KER18681.1"/>
    <property type="molecule type" value="Genomic_DNA"/>
</dbReference>
<feature type="compositionally biased region" description="Basic and acidic residues" evidence="1">
    <location>
        <begin position="73"/>
        <end position="89"/>
    </location>
</feature>
<reference evidence="3 4" key="1">
    <citation type="submission" date="2013-11" db="EMBL/GenBank/DDBJ databases">
        <title>Opisthorchis viverrini - life in the bile duct.</title>
        <authorList>
            <person name="Young N.D."/>
            <person name="Nagarajan N."/>
            <person name="Lin S.J."/>
            <person name="Korhonen P.K."/>
            <person name="Jex A.R."/>
            <person name="Hall R.S."/>
            <person name="Safavi-Hemami H."/>
            <person name="Kaewkong W."/>
            <person name="Bertrand D."/>
            <person name="Gao S."/>
            <person name="Seet Q."/>
            <person name="Wongkham S."/>
            <person name="Teh B.T."/>
            <person name="Wongkham C."/>
            <person name="Intapan P.M."/>
            <person name="Maleewong W."/>
            <person name="Yang X."/>
            <person name="Hu M."/>
            <person name="Wang Z."/>
            <person name="Hofmann A."/>
            <person name="Sternberg P.W."/>
            <person name="Tan P."/>
            <person name="Wang J."/>
            <person name="Gasser R.B."/>
        </authorList>
    </citation>
    <scope>NUCLEOTIDE SEQUENCE [LARGE SCALE GENOMIC DNA]</scope>
</reference>
<protein>
    <submittedName>
        <fullName evidence="3">Uncharacterized protein</fullName>
    </submittedName>
</protein>
<keyword evidence="2" id="KW-1133">Transmembrane helix</keyword>
<keyword evidence="2" id="KW-0812">Transmembrane</keyword>
<dbReference type="AlphaFoldDB" id="A0A074YVB7"/>
<proteinExistence type="predicted"/>
<dbReference type="Proteomes" id="UP000054324">
    <property type="component" value="Unassembled WGS sequence"/>
</dbReference>
<dbReference type="OrthoDB" id="410267at2759"/>
<feature type="region of interest" description="Disordered" evidence="1">
    <location>
        <begin position="1"/>
        <end position="91"/>
    </location>
</feature>
<keyword evidence="4" id="KW-1185">Reference proteome</keyword>
<sequence>MRSKRSSRHHNQHLNRFGWFFLRKQNRRQRKTPDERKHQKETIMPEQPGQQHTDTVLLASDQGARSVQQADSLDDRHKKEEQGQNRENDQQELLQSMSDAVDHGKEIVDVEEWRSEAKQAQVEQGLLAENASQEPCRNTSPNASTEHSKTSKVTSHANEINYSLVGMLQRLDFYLLWLVFFIGVISVAGVTDTHK</sequence>
<feature type="region of interest" description="Disordered" evidence="1">
    <location>
        <begin position="127"/>
        <end position="154"/>
    </location>
</feature>
<name>A0A074YVB7_OPIVI</name>
<evidence type="ECO:0000313" key="3">
    <source>
        <dbReference type="EMBL" id="KER18681.1"/>
    </source>
</evidence>
<accession>A0A074YVB7</accession>
<gene>
    <name evidence="3" type="ORF">T265_15894</name>
</gene>
<feature type="compositionally biased region" description="Polar residues" evidence="1">
    <location>
        <begin position="130"/>
        <end position="154"/>
    </location>
</feature>
<dbReference type="RefSeq" id="XP_009177572.1">
    <property type="nucleotide sequence ID" value="XM_009179308.1"/>
</dbReference>
<dbReference type="KEGG" id="ovi:T265_15894"/>
<evidence type="ECO:0000256" key="1">
    <source>
        <dbReference type="SAM" id="MobiDB-lite"/>
    </source>
</evidence>
<dbReference type="GeneID" id="20330059"/>
<feature type="transmembrane region" description="Helical" evidence="2">
    <location>
        <begin position="173"/>
        <end position="191"/>
    </location>
</feature>
<dbReference type="CTD" id="20330059"/>
<feature type="non-terminal residue" evidence="3">
    <location>
        <position position="195"/>
    </location>
</feature>
<evidence type="ECO:0000313" key="4">
    <source>
        <dbReference type="Proteomes" id="UP000054324"/>
    </source>
</evidence>
<evidence type="ECO:0000256" key="2">
    <source>
        <dbReference type="SAM" id="Phobius"/>
    </source>
</evidence>
<feature type="compositionally biased region" description="Basic and acidic residues" evidence="1">
    <location>
        <begin position="31"/>
        <end position="43"/>
    </location>
</feature>
<keyword evidence="2" id="KW-0472">Membrane</keyword>
<feature type="compositionally biased region" description="Basic residues" evidence="1">
    <location>
        <begin position="1"/>
        <end position="13"/>
    </location>
</feature>
<organism evidence="3 4">
    <name type="scientific">Opisthorchis viverrini</name>
    <name type="common">Southeast Asian liver fluke</name>
    <dbReference type="NCBI Taxonomy" id="6198"/>
    <lineage>
        <taxon>Eukaryota</taxon>
        <taxon>Metazoa</taxon>
        <taxon>Spiralia</taxon>
        <taxon>Lophotrochozoa</taxon>
        <taxon>Platyhelminthes</taxon>
        <taxon>Trematoda</taxon>
        <taxon>Digenea</taxon>
        <taxon>Opisthorchiida</taxon>
        <taxon>Opisthorchiata</taxon>
        <taxon>Opisthorchiidae</taxon>
        <taxon>Opisthorchis</taxon>
    </lineage>
</organism>